<dbReference type="InterPro" id="IPR025322">
    <property type="entry name" value="PADRE_dom"/>
</dbReference>
<proteinExistence type="predicted"/>
<evidence type="ECO:0000313" key="1">
    <source>
        <dbReference type="EMBL" id="CAD1842702.1"/>
    </source>
</evidence>
<reference evidence="1" key="1">
    <citation type="submission" date="2020-07" db="EMBL/GenBank/DDBJ databases">
        <authorList>
            <person name="Lin J."/>
        </authorList>
    </citation>
    <scope>NUCLEOTIDE SEQUENCE</scope>
</reference>
<dbReference type="PANTHER" id="PTHR33052">
    <property type="entry name" value="DUF4228 DOMAIN PROTEIN-RELATED"/>
    <property type="match status" value="1"/>
</dbReference>
<dbReference type="Pfam" id="PF14009">
    <property type="entry name" value="PADRE"/>
    <property type="match status" value="1"/>
</dbReference>
<accession>A0A6V7QHS0</accession>
<name>A0A6V7QHS0_ANACO</name>
<sequence>MGNTLQCTPHYSTTSSYTIKVVHYSNPNAPGCGGGGGVVEHLYASPATRVADLLLDHPGHFVCDAARLAVGHRVPALPPDEPLAPRRLYFLLPTDLLYSVLTHEEAAALSSISTKRAKKKKHHHHQCRSGGGGGIGVRIFPTATATAAAAAATTQGEERIMWRQQPWRPALDTIEEIA</sequence>
<organism evidence="1">
    <name type="scientific">Ananas comosus var. bracteatus</name>
    <name type="common">red pineapple</name>
    <dbReference type="NCBI Taxonomy" id="296719"/>
    <lineage>
        <taxon>Eukaryota</taxon>
        <taxon>Viridiplantae</taxon>
        <taxon>Streptophyta</taxon>
        <taxon>Embryophyta</taxon>
        <taxon>Tracheophyta</taxon>
        <taxon>Spermatophyta</taxon>
        <taxon>Magnoliopsida</taxon>
        <taxon>Liliopsida</taxon>
        <taxon>Poales</taxon>
        <taxon>Bromeliaceae</taxon>
        <taxon>Bromelioideae</taxon>
        <taxon>Ananas</taxon>
    </lineage>
</organism>
<dbReference type="EMBL" id="LR862136">
    <property type="protein sequence ID" value="CAD1842702.1"/>
    <property type="molecule type" value="Genomic_DNA"/>
</dbReference>
<gene>
    <name evidence="1" type="ORF">CB5_LOCUS25913</name>
</gene>
<protein>
    <submittedName>
        <fullName evidence="1">Uncharacterized protein</fullName>
    </submittedName>
</protein>
<dbReference type="AlphaFoldDB" id="A0A6V7QHS0"/>